<keyword evidence="2" id="KW-1185">Reference proteome</keyword>
<evidence type="ECO:0000313" key="1">
    <source>
        <dbReference type="EMBL" id="OAN53883.1"/>
    </source>
</evidence>
<dbReference type="STRING" id="1285242.A6A04_13400"/>
<organism evidence="1 2">
    <name type="scientific">Paramagnetospirillum marisnigri</name>
    <dbReference type="NCBI Taxonomy" id="1285242"/>
    <lineage>
        <taxon>Bacteria</taxon>
        <taxon>Pseudomonadati</taxon>
        <taxon>Pseudomonadota</taxon>
        <taxon>Alphaproteobacteria</taxon>
        <taxon>Rhodospirillales</taxon>
        <taxon>Magnetospirillaceae</taxon>
        <taxon>Paramagnetospirillum</taxon>
    </lineage>
</organism>
<name>A0A178MWP3_9PROT</name>
<comment type="caution">
    <text evidence="1">The sequence shown here is derived from an EMBL/GenBank/DDBJ whole genome shotgun (WGS) entry which is preliminary data.</text>
</comment>
<evidence type="ECO:0000313" key="2">
    <source>
        <dbReference type="Proteomes" id="UP000078428"/>
    </source>
</evidence>
<gene>
    <name evidence="1" type="ORF">A6A04_13400</name>
</gene>
<sequence>MPRLSMLRTRLGTLDSRTGSVIQPMTREQADAVRRADLDRARANDPIRKLYKTSRWKQLRTTLYVERGGRCECGCGCLTVLYEREASPSTPVAVFDHIEGARERPDLFFDPSHIRLMAKPCHDRRTARDQGFAKGVGGGKSLGV</sequence>
<reference evidence="1 2" key="1">
    <citation type="submission" date="2016-04" db="EMBL/GenBank/DDBJ databases">
        <title>Draft genome sequence of freshwater magnetotactic bacteria Magnetospirillum marisnigri SP-1 and Magnetospirillum moscoviense BB-1.</title>
        <authorList>
            <person name="Koziaeva V."/>
            <person name="Dziuba M.V."/>
            <person name="Ivanov T.M."/>
            <person name="Kuznetsov B."/>
            <person name="Grouzdev D.S."/>
        </authorList>
    </citation>
    <scope>NUCLEOTIDE SEQUENCE [LARGE SCALE GENOMIC DNA]</scope>
    <source>
        <strain evidence="1 2">SP-1</strain>
    </source>
</reference>
<evidence type="ECO:0008006" key="3">
    <source>
        <dbReference type="Google" id="ProtNLM"/>
    </source>
</evidence>
<dbReference type="EMBL" id="LWQT01000038">
    <property type="protein sequence ID" value="OAN53883.1"/>
    <property type="molecule type" value="Genomic_DNA"/>
</dbReference>
<dbReference type="Proteomes" id="UP000078428">
    <property type="component" value="Unassembled WGS sequence"/>
</dbReference>
<accession>A0A178MWP3</accession>
<dbReference type="AlphaFoldDB" id="A0A178MWP3"/>
<protein>
    <recommendedName>
        <fullName evidence="3">HNH nuclease domain-containing protein</fullName>
    </recommendedName>
</protein>
<proteinExistence type="predicted"/>